<feature type="region of interest" description="Disordered" evidence="1">
    <location>
        <begin position="180"/>
        <end position="348"/>
    </location>
</feature>
<dbReference type="PANTHER" id="PTHR33836:SF13">
    <property type="entry name" value="LOW-TEMPERATURE-INDUCED 78 KDA PROTEIN-LIKE"/>
    <property type="match status" value="1"/>
</dbReference>
<dbReference type="GO" id="GO:0009737">
    <property type="term" value="P:response to abscisic acid"/>
    <property type="evidence" value="ECO:0007669"/>
    <property type="project" value="InterPro"/>
</dbReference>
<dbReference type="InterPro" id="IPR037491">
    <property type="entry name" value="LTI78/LTI65"/>
</dbReference>
<feature type="domain" description="LTI65/LTI78 NYQTKV repeat" evidence="3">
    <location>
        <begin position="375"/>
        <end position="427"/>
    </location>
</feature>
<dbReference type="STRING" id="429701.A0A2G9HIM6"/>
<feature type="domain" description="LTI65/LTI78 PGEED repeat" evidence="2">
    <location>
        <begin position="646"/>
        <end position="676"/>
    </location>
</feature>
<comment type="caution">
    <text evidence="5">The sequence shown here is derived from an EMBL/GenBank/DDBJ whole genome shotgun (WGS) entry which is preliminary data.</text>
</comment>
<name>A0A2G9HIM6_9LAMI</name>
<feature type="region of interest" description="Disordered" evidence="1">
    <location>
        <begin position="426"/>
        <end position="470"/>
    </location>
</feature>
<dbReference type="AlphaFoldDB" id="A0A2G9HIM6"/>
<dbReference type="Pfam" id="PF23403">
    <property type="entry name" value="LTI65_LTI78_N"/>
    <property type="match status" value="1"/>
</dbReference>
<feature type="compositionally biased region" description="Basic and acidic residues" evidence="1">
    <location>
        <begin position="53"/>
        <end position="65"/>
    </location>
</feature>
<evidence type="ECO:0000313" key="6">
    <source>
        <dbReference type="Proteomes" id="UP000231279"/>
    </source>
</evidence>
<dbReference type="Pfam" id="PF23399">
    <property type="entry name" value="LTI65_PGEED"/>
    <property type="match status" value="1"/>
</dbReference>
<accession>A0A2G9HIM6</accession>
<feature type="region of interest" description="Disordered" evidence="1">
    <location>
        <begin position="97"/>
        <end position="145"/>
    </location>
</feature>
<feature type="domain" description="LTI65/LTI78 N-terminal" evidence="4">
    <location>
        <begin position="23"/>
        <end position="89"/>
    </location>
</feature>
<dbReference type="InterPro" id="IPR056605">
    <property type="entry name" value="LTI65_LTI78_N"/>
</dbReference>
<gene>
    <name evidence="5" type="ORF">CDL12_10198</name>
</gene>
<dbReference type="PANTHER" id="PTHR33836">
    <property type="entry name" value="LOW-TEMPERATURE-INDUCED 65 KDA PROTEIN-RELATED"/>
    <property type="match status" value="1"/>
</dbReference>
<dbReference type="Pfam" id="PF23402">
    <property type="entry name" value="LTI65_LTI78_NYQTKV"/>
    <property type="match status" value="1"/>
</dbReference>
<feature type="compositionally biased region" description="Polar residues" evidence="1">
    <location>
        <begin position="744"/>
        <end position="755"/>
    </location>
</feature>
<dbReference type="InterPro" id="IPR057058">
    <property type="entry name" value="LTI65_LTI78_NYQTKV"/>
</dbReference>
<feature type="region of interest" description="Disordered" evidence="1">
    <location>
        <begin position="578"/>
        <end position="598"/>
    </location>
</feature>
<evidence type="ECO:0000259" key="2">
    <source>
        <dbReference type="Pfam" id="PF23399"/>
    </source>
</evidence>
<evidence type="ECO:0000313" key="5">
    <source>
        <dbReference type="EMBL" id="PIN17140.1"/>
    </source>
</evidence>
<keyword evidence="6" id="KW-1185">Reference proteome</keyword>
<evidence type="ECO:0000259" key="3">
    <source>
        <dbReference type="Pfam" id="PF23402"/>
    </source>
</evidence>
<evidence type="ECO:0000256" key="1">
    <source>
        <dbReference type="SAM" id="MobiDB-lite"/>
    </source>
</evidence>
<feature type="compositionally biased region" description="Basic and acidic residues" evidence="1">
    <location>
        <begin position="695"/>
        <end position="706"/>
    </location>
</feature>
<sequence length="755" mass="81956">MESQMHRHHHHEDDPHTTGEGEHHGEKKSVLKKVKEKAKKIKDTMKKHGHGHGTHEHEHDYPRTSEEEDEEMVDDPEIHGAPMYESAVITGTNLPVQTGFNLEKPTDKREDQYKPNVKNEVYSSLKVEDVNPPSGPGKMGREFRTYNPDVAVEEVTTRPFGPEKMGPEFGSYNPKIEDIVLSTRPTGPGKMGPESESYPSIEAEGVPTWPPGREKTGPKVGSYYSNAGHGITAGEKTGPEFGNYNPNVEDEGVTTGLTGRVKLQPELGRYNNSTVEDEGKINRPTGPGKMVPELGSYDHNVKTEVNPDVEDREATTMLWGPGKMGMELERPPEEAWEPELNTPHWSSPYTVDVETANVMETSNVEEPTAKIGPLEGIEEDPHAPKNRAGKMPANYQSKVTDPTGEGGEEAEVAPLIERLDNLHAHDELEKPVPEQKSYAGSHDQFAPQPTPTEDHFTPGSNLITPSKSLDSPKVYDVFDPEFMPHDVIAGKISSATSVIADKAVAAKNVVASKLGYGGENEETEDTSKKPESESPKVYDIAASESIPHDTIAEKISSATSVIADKAVATKNVVASKLGYGGGQEQTEDTSKKPVSESATDYAHKFTEKLAPVYGKVEGAGSAMLSKVQGGGGTEEEGRDTVVGEKDKGVPVKEYLAVKLSPGDEDKALSEVITEALHKKKEVMQGAKPVAGAEDDAMRLENKREGEDAVPGRSESPGGGAVDRLKNAVGSWFGKRSEHGEEEVSGQQRRLQESGN</sequence>
<feature type="compositionally biased region" description="Polar residues" evidence="1">
    <location>
        <begin position="458"/>
        <end position="469"/>
    </location>
</feature>
<dbReference type="GO" id="GO:0006950">
    <property type="term" value="P:response to stress"/>
    <property type="evidence" value="ECO:0007669"/>
    <property type="project" value="TreeGrafter"/>
</dbReference>
<dbReference type="InterPro" id="IPR057059">
    <property type="entry name" value="LTI65/LTI78_PGEED"/>
</dbReference>
<feature type="region of interest" description="Disordered" evidence="1">
    <location>
        <begin position="365"/>
        <end position="408"/>
    </location>
</feature>
<evidence type="ECO:0008006" key="7">
    <source>
        <dbReference type="Google" id="ProtNLM"/>
    </source>
</evidence>
<feature type="region of interest" description="Disordered" evidence="1">
    <location>
        <begin position="514"/>
        <end position="535"/>
    </location>
</feature>
<dbReference type="OrthoDB" id="1931597at2759"/>
<dbReference type="Proteomes" id="UP000231279">
    <property type="component" value="Unassembled WGS sequence"/>
</dbReference>
<dbReference type="EMBL" id="NKXS01001723">
    <property type="protein sequence ID" value="PIN17140.1"/>
    <property type="molecule type" value="Genomic_DNA"/>
</dbReference>
<evidence type="ECO:0000259" key="4">
    <source>
        <dbReference type="Pfam" id="PF23403"/>
    </source>
</evidence>
<proteinExistence type="predicted"/>
<feature type="compositionally biased region" description="Basic residues" evidence="1">
    <location>
        <begin position="30"/>
        <end position="40"/>
    </location>
</feature>
<feature type="compositionally biased region" description="Basic residues" evidence="1">
    <location>
        <begin position="1"/>
        <end position="10"/>
    </location>
</feature>
<feature type="region of interest" description="Disordered" evidence="1">
    <location>
        <begin position="155"/>
        <end position="174"/>
    </location>
</feature>
<feature type="region of interest" description="Disordered" evidence="1">
    <location>
        <begin position="624"/>
        <end position="646"/>
    </location>
</feature>
<dbReference type="InterPro" id="IPR012418">
    <property type="entry name" value="CAP160"/>
</dbReference>
<feature type="compositionally biased region" description="Basic and acidic residues" evidence="1">
    <location>
        <begin position="525"/>
        <end position="535"/>
    </location>
</feature>
<feature type="compositionally biased region" description="Basic and acidic residues" evidence="1">
    <location>
        <begin position="104"/>
        <end position="113"/>
    </location>
</feature>
<dbReference type="Pfam" id="PF07918">
    <property type="entry name" value="CAP160"/>
    <property type="match status" value="2"/>
</dbReference>
<reference evidence="6" key="1">
    <citation type="journal article" date="2018" name="Gigascience">
        <title>Genome assembly of the Pink Ipe (Handroanthus impetiginosus, Bignoniaceae), a highly valued, ecologically keystone Neotropical timber forest tree.</title>
        <authorList>
            <person name="Silva-Junior O.B."/>
            <person name="Grattapaglia D."/>
            <person name="Novaes E."/>
            <person name="Collevatti R.G."/>
        </authorList>
    </citation>
    <scope>NUCLEOTIDE SEQUENCE [LARGE SCALE GENOMIC DNA]</scope>
    <source>
        <strain evidence="6">cv. UFG-1</strain>
    </source>
</reference>
<feature type="region of interest" description="Disordered" evidence="1">
    <location>
        <begin position="681"/>
        <end position="755"/>
    </location>
</feature>
<feature type="compositionally biased region" description="Basic and acidic residues" evidence="1">
    <location>
        <begin position="11"/>
        <end position="29"/>
    </location>
</feature>
<organism evidence="5 6">
    <name type="scientific">Handroanthus impetiginosus</name>
    <dbReference type="NCBI Taxonomy" id="429701"/>
    <lineage>
        <taxon>Eukaryota</taxon>
        <taxon>Viridiplantae</taxon>
        <taxon>Streptophyta</taxon>
        <taxon>Embryophyta</taxon>
        <taxon>Tracheophyta</taxon>
        <taxon>Spermatophyta</taxon>
        <taxon>Magnoliopsida</taxon>
        <taxon>eudicotyledons</taxon>
        <taxon>Gunneridae</taxon>
        <taxon>Pentapetalae</taxon>
        <taxon>asterids</taxon>
        <taxon>lamiids</taxon>
        <taxon>Lamiales</taxon>
        <taxon>Bignoniaceae</taxon>
        <taxon>Crescentiina</taxon>
        <taxon>Tabebuia alliance</taxon>
        <taxon>Handroanthus</taxon>
    </lineage>
</organism>
<protein>
    <recommendedName>
        <fullName evidence="7">Low-temperature-induced 65 kDa protein</fullName>
    </recommendedName>
</protein>
<feature type="region of interest" description="Disordered" evidence="1">
    <location>
        <begin position="1"/>
        <end position="74"/>
    </location>
</feature>